<protein>
    <recommendedName>
        <fullName evidence="5">DUF4352 domain-containing protein</fullName>
    </recommendedName>
</protein>
<evidence type="ECO:0000256" key="2">
    <source>
        <dbReference type="SAM" id="SignalP"/>
    </source>
</evidence>
<organism evidence="3 4">
    <name type="scientific">Cytobacillus pseudoceanisediminis</name>
    <dbReference type="NCBI Taxonomy" id="3051614"/>
    <lineage>
        <taxon>Bacteria</taxon>
        <taxon>Bacillati</taxon>
        <taxon>Bacillota</taxon>
        <taxon>Bacilli</taxon>
        <taxon>Bacillales</taxon>
        <taxon>Bacillaceae</taxon>
        <taxon>Cytobacillus</taxon>
    </lineage>
</organism>
<name>A0ABZ2ZGP8_9BACI</name>
<keyword evidence="4" id="KW-1185">Reference proteome</keyword>
<sequence>MKKLGLVLMSLIVVLGVYTPSSKAAGYDTKFCEQFKGVTKIWWDGIELKPGQIGRLIVLKDTPLFKLQGDKKVVARTLKAGEFYRIYAFKPGMLSVGGGYYVDRNTKVKYETPSKTKLQAVQCIHNPYGSISNPTALGDGWEVKVEDRYNGLRHYEIGMVEAITDGNVAWQLIKEKNYYNDPPPPGKKYVMAKFYFKLINADKEPFNVNYYDFEAVSKKGVTYSNKSVVIPDPELWADLYKGGSFAGWTVFLVDQNDEPKIVWNRKSTDEIWFKMN</sequence>
<evidence type="ECO:0008006" key="5">
    <source>
        <dbReference type="Google" id="ProtNLM"/>
    </source>
</evidence>
<dbReference type="Gene3D" id="2.60.40.1240">
    <property type="match status" value="1"/>
</dbReference>
<evidence type="ECO:0000313" key="3">
    <source>
        <dbReference type="EMBL" id="WZP07307.1"/>
    </source>
</evidence>
<feature type="signal peptide" evidence="2">
    <location>
        <begin position="1"/>
        <end position="24"/>
    </location>
</feature>
<dbReference type="EMBL" id="CP151651">
    <property type="protein sequence ID" value="WZP07307.1"/>
    <property type="molecule type" value="Genomic_DNA"/>
</dbReference>
<accession>A0ABZ2ZGP8</accession>
<dbReference type="InterPro" id="IPR029050">
    <property type="entry name" value="Immunoprotect_excell_Ig-like"/>
</dbReference>
<dbReference type="RefSeq" id="WP_139266802.1">
    <property type="nucleotide sequence ID" value="NZ_CP151651.1"/>
</dbReference>
<evidence type="ECO:0000313" key="4">
    <source>
        <dbReference type="Proteomes" id="UP001472074"/>
    </source>
</evidence>
<reference evidence="3 4" key="1">
    <citation type="submission" date="2024-04" db="EMBL/GenBank/DDBJ databases">
        <title>Screening of coral probiotics and analysis of their probiotic properties.</title>
        <authorList>
            <person name="Wang S."/>
        </authorList>
    </citation>
    <scope>NUCLEOTIDE SEQUENCE [LARGE SCALE GENOMIC DNA]</scope>
    <source>
        <strain evidence="3 4">GXU-Z9</strain>
    </source>
</reference>
<proteinExistence type="predicted"/>
<feature type="chain" id="PRO_5046253005" description="DUF4352 domain-containing protein" evidence="2">
    <location>
        <begin position="25"/>
        <end position="276"/>
    </location>
</feature>
<dbReference type="Proteomes" id="UP001472074">
    <property type="component" value="Chromosome"/>
</dbReference>
<gene>
    <name evidence="3" type="ORF">AADC60_25190</name>
</gene>
<keyword evidence="1 2" id="KW-0732">Signal</keyword>
<evidence type="ECO:0000256" key="1">
    <source>
        <dbReference type="ARBA" id="ARBA00022729"/>
    </source>
</evidence>